<accession>X0SLU1</accession>
<reference evidence="1" key="1">
    <citation type="journal article" date="2014" name="Front. Microbiol.">
        <title>High frequency of phylogenetically diverse reductive dehalogenase-homologous genes in deep subseafloor sedimentary metagenomes.</title>
        <authorList>
            <person name="Kawai M."/>
            <person name="Futagami T."/>
            <person name="Toyoda A."/>
            <person name="Takaki Y."/>
            <person name="Nishi S."/>
            <person name="Hori S."/>
            <person name="Arai W."/>
            <person name="Tsubouchi T."/>
            <person name="Morono Y."/>
            <person name="Uchiyama I."/>
            <person name="Ito T."/>
            <person name="Fujiyama A."/>
            <person name="Inagaki F."/>
            <person name="Takami H."/>
        </authorList>
    </citation>
    <scope>NUCLEOTIDE SEQUENCE</scope>
    <source>
        <strain evidence="1">Expedition CK06-06</strain>
    </source>
</reference>
<dbReference type="EMBL" id="BARS01000408">
    <property type="protein sequence ID" value="GAF76862.1"/>
    <property type="molecule type" value="Genomic_DNA"/>
</dbReference>
<comment type="caution">
    <text evidence="1">The sequence shown here is derived from an EMBL/GenBank/DDBJ whole genome shotgun (WGS) entry which is preliminary data.</text>
</comment>
<gene>
    <name evidence="1" type="ORF">S01H1_01016</name>
</gene>
<proteinExistence type="predicted"/>
<organism evidence="1">
    <name type="scientific">marine sediment metagenome</name>
    <dbReference type="NCBI Taxonomy" id="412755"/>
    <lineage>
        <taxon>unclassified sequences</taxon>
        <taxon>metagenomes</taxon>
        <taxon>ecological metagenomes</taxon>
    </lineage>
</organism>
<dbReference type="AlphaFoldDB" id="X0SLU1"/>
<sequence>MKIKGLLVLIFLVSGAAGIITTDAALQEEALTSL</sequence>
<name>X0SLU1_9ZZZZ</name>
<evidence type="ECO:0000313" key="1">
    <source>
        <dbReference type="EMBL" id="GAF76862.1"/>
    </source>
</evidence>
<feature type="non-terminal residue" evidence="1">
    <location>
        <position position="34"/>
    </location>
</feature>
<protein>
    <submittedName>
        <fullName evidence="1">Uncharacterized protein</fullName>
    </submittedName>
</protein>